<dbReference type="eggNOG" id="COG0840">
    <property type="taxonomic scope" value="Bacteria"/>
</dbReference>
<reference evidence="7 8" key="1">
    <citation type="journal article" date="2013" name="Genome Announc.">
        <title>Draft Genome Sequence of the Cellulolytic, Mesophilic, Anaerobic Bacterium Clostridium termitidis Strain CT1112 (DSM 5398).</title>
        <authorList>
            <person name="Lal S."/>
            <person name="Ramachandran U."/>
            <person name="Zhang X."/>
            <person name="Munir R."/>
            <person name="Sparling R."/>
            <person name="Levin D.B."/>
        </authorList>
    </citation>
    <scope>NUCLEOTIDE SEQUENCE [LARGE SCALE GENOMIC DNA]</scope>
    <source>
        <strain evidence="7 8">CT1112</strain>
    </source>
</reference>
<dbReference type="Gene3D" id="1.10.287.950">
    <property type="entry name" value="Methyl-accepting chemotaxis protein"/>
    <property type="match status" value="1"/>
</dbReference>
<evidence type="ECO:0000256" key="2">
    <source>
        <dbReference type="ARBA" id="ARBA00029447"/>
    </source>
</evidence>
<dbReference type="GO" id="GO:0004888">
    <property type="term" value="F:transmembrane signaling receptor activity"/>
    <property type="evidence" value="ECO:0007669"/>
    <property type="project" value="InterPro"/>
</dbReference>
<protein>
    <submittedName>
        <fullName evidence="7">Methyl-accepting chemotaxis protein</fullName>
    </submittedName>
</protein>
<dbReference type="Proteomes" id="UP000014155">
    <property type="component" value="Unassembled WGS sequence"/>
</dbReference>
<dbReference type="PATRIC" id="fig|1195236.3.peg.128"/>
<keyword evidence="1 3" id="KW-0807">Transducer</keyword>
<dbReference type="SMART" id="SM00283">
    <property type="entry name" value="MA"/>
    <property type="match status" value="1"/>
</dbReference>
<keyword evidence="4" id="KW-1133">Transmembrane helix</keyword>
<dbReference type="RefSeq" id="WP_004622901.1">
    <property type="nucleotide sequence ID" value="NZ_AORV01000004.1"/>
</dbReference>
<name>S0FV26_RUMCE</name>
<dbReference type="InterPro" id="IPR004090">
    <property type="entry name" value="Chemotax_Me-accpt_rcpt"/>
</dbReference>
<sequence length="659" mass="72769">MISVALIPVIAISASTYITTIGKITDLSLNTLKTNSYNTKNNIDVKINSIDSIIKGVSSQPGFLVALEMVNNSKNLDTDVYSNVQISMKNAVDGSNKLVGAMYLCDSKGRIVAAGAKDYRQFKDKSFYDLKLFEDIKKLKDGVVVGEPVYSEELKKLVIPISKPVRSLAAFSGSITALVDYNNFFTLISNSDGKSEIIILNKDQTIIYHQNSEKLNTKITDKNLNGYLAGHSNAEYITYNDQKIKKVMYTDKSAVTNWIVCAQTGYSAVMSSVRQYVLVISIVILLTLVITLFVSIIYSKYISKPVVELAEQMKKIEEGCFEISPGGIRANIQEINSLKENFYNMAVNLKNLILNITSASNEIDGMSGVMYEASCSSIEQTENTRLSVNKINENIKKQAEDTNLVAEGIDSLANQIATSRELSQNVYGYLDLLNKSTENGRFEIDSLESISGANLKNTDMMKDAVLQLQSQMKQINNVTDTIHNIAKQTHLLSLNATIEASRAGAAGKGFSVVAQEIKGLSEQTNIQTGVIRNMLDGIVKNTFLLVAVFKEVSAGTDTQSRAVSRTKQSFAEIAGCIENINHQLYNINDYLREMDSQKTNLVQLVNHINLSAAEIAAGSNQVQSYTREQQWSVNKMHDDSDKFKELAGTLKKSVEIFKV</sequence>
<evidence type="ECO:0000256" key="4">
    <source>
        <dbReference type="SAM" id="Phobius"/>
    </source>
</evidence>
<comment type="similarity">
    <text evidence="2">Belongs to the methyl-accepting chemotaxis (MCP) protein family.</text>
</comment>
<feature type="domain" description="HAMP" evidence="6">
    <location>
        <begin position="300"/>
        <end position="354"/>
    </location>
</feature>
<keyword evidence="8" id="KW-1185">Reference proteome</keyword>
<dbReference type="EMBL" id="AORV01000004">
    <property type="protein sequence ID" value="EMS74141.1"/>
    <property type="molecule type" value="Genomic_DNA"/>
</dbReference>
<evidence type="ECO:0000259" key="5">
    <source>
        <dbReference type="PROSITE" id="PS50111"/>
    </source>
</evidence>
<evidence type="ECO:0000313" key="8">
    <source>
        <dbReference type="Proteomes" id="UP000014155"/>
    </source>
</evidence>
<proteinExistence type="inferred from homology"/>
<dbReference type="InterPro" id="IPR003660">
    <property type="entry name" value="HAMP_dom"/>
</dbReference>
<gene>
    <name evidence="7" type="ORF">CTER_1927</name>
</gene>
<evidence type="ECO:0000259" key="6">
    <source>
        <dbReference type="PROSITE" id="PS50885"/>
    </source>
</evidence>
<feature type="transmembrane region" description="Helical" evidence="4">
    <location>
        <begin position="276"/>
        <end position="298"/>
    </location>
</feature>
<dbReference type="PANTHER" id="PTHR32089:SF112">
    <property type="entry name" value="LYSOZYME-LIKE PROTEIN-RELATED"/>
    <property type="match status" value="1"/>
</dbReference>
<organism evidence="7 8">
    <name type="scientific">Ruminiclostridium cellobioparum subsp. termitidis CT1112</name>
    <dbReference type="NCBI Taxonomy" id="1195236"/>
    <lineage>
        <taxon>Bacteria</taxon>
        <taxon>Bacillati</taxon>
        <taxon>Bacillota</taxon>
        <taxon>Clostridia</taxon>
        <taxon>Eubacteriales</taxon>
        <taxon>Oscillospiraceae</taxon>
        <taxon>Ruminiclostridium</taxon>
    </lineage>
</organism>
<comment type="caution">
    <text evidence="7">The sequence shown here is derived from an EMBL/GenBank/DDBJ whole genome shotgun (WGS) entry which is preliminary data.</text>
</comment>
<dbReference type="STRING" id="1195236.CTER_1927"/>
<dbReference type="Gene3D" id="3.30.450.20">
    <property type="entry name" value="PAS domain"/>
    <property type="match status" value="1"/>
</dbReference>
<dbReference type="Gene3D" id="6.10.340.10">
    <property type="match status" value="1"/>
</dbReference>
<dbReference type="PROSITE" id="PS50111">
    <property type="entry name" value="CHEMOTAXIS_TRANSDUC_2"/>
    <property type="match status" value="1"/>
</dbReference>
<dbReference type="GO" id="GO:0006935">
    <property type="term" value="P:chemotaxis"/>
    <property type="evidence" value="ECO:0007669"/>
    <property type="project" value="InterPro"/>
</dbReference>
<dbReference type="GO" id="GO:0007165">
    <property type="term" value="P:signal transduction"/>
    <property type="evidence" value="ECO:0007669"/>
    <property type="project" value="UniProtKB-KW"/>
</dbReference>
<dbReference type="AlphaFoldDB" id="S0FV26"/>
<dbReference type="PANTHER" id="PTHR32089">
    <property type="entry name" value="METHYL-ACCEPTING CHEMOTAXIS PROTEIN MCPB"/>
    <property type="match status" value="1"/>
</dbReference>
<dbReference type="GO" id="GO:0016020">
    <property type="term" value="C:membrane"/>
    <property type="evidence" value="ECO:0007669"/>
    <property type="project" value="InterPro"/>
</dbReference>
<dbReference type="InterPro" id="IPR004089">
    <property type="entry name" value="MCPsignal_dom"/>
</dbReference>
<accession>S0FV26</accession>
<feature type="domain" description="Methyl-accepting transducer" evidence="5">
    <location>
        <begin position="373"/>
        <end position="616"/>
    </location>
</feature>
<keyword evidence="4" id="KW-0472">Membrane</keyword>
<dbReference type="CDD" id="cd18773">
    <property type="entry name" value="PDC1_HK_sensor"/>
    <property type="match status" value="1"/>
</dbReference>
<dbReference type="PRINTS" id="PR00260">
    <property type="entry name" value="CHEMTRNSDUCR"/>
</dbReference>
<dbReference type="PROSITE" id="PS50885">
    <property type="entry name" value="HAMP"/>
    <property type="match status" value="1"/>
</dbReference>
<dbReference type="SUPFAM" id="SSF58104">
    <property type="entry name" value="Methyl-accepting chemotaxis protein (MCP) signaling domain"/>
    <property type="match status" value="1"/>
</dbReference>
<dbReference type="Pfam" id="PF00015">
    <property type="entry name" value="MCPsignal"/>
    <property type="match status" value="1"/>
</dbReference>
<evidence type="ECO:0000313" key="7">
    <source>
        <dbReference type="EMBL" id="EMS74141.1"/>
    </source>
</evidence>
<evidence type="ECO:0000256" key="1">
    <source>
        <dbReference type="ARBA" id="ARBA00023224"/>
    </source>
</evidence>
<evidence type="ECO:0000256" key="3">
    <source>
        <dbReference type="PROSITE-ProRule" id="PRU00284"/>
    </source>
</evidence>
<keyword evidence="4" id="KW-0812">Transmembrane</keyword>